<organism evidence="2 4">
    <name type="scientific">Zingiber officinale</name>
    <name type="common">Ginger</name>
    <name type="synonym">Amomum zingiber</name>
    <dbReference type="NCBI Taxonomy" id="94328"/>
    <lineage>
        <taxon>Eukaryota</taxon>
        <taxon>Viridiplantae</taxon>
        <taxon>Streptophyta</taxon>
        <taxon>Embryophyta</taxon>
        <taxon>Tracheophyta</taxon>
        <taxon>Spermatophyta</taxon>
        <taxon>Magnoliopsida</taxon>
        <taxon>Liliopsida</taxon>
        <taxon>Zingiberales</taxon>
        <taxon>Zingiberaceae</taxon>
        <taxon>Zingiber</taxon>
    </lineage>
</organism>
<gene>
    <name evidence="2" type="ORF">ZIOFF_008689</name>
    <name evidence="3" type="ORF">ZIOFF_008695</name>
</gene>
<evidence type="ECO:0000256" key="1">
    <source>
        <dbReference type="SAM" id="SignalP"/>
    </source>
</evidence>
<keyword evidence="1" id="KW-0732">Signal</keyword>
<keyword evidence="4" id="KW-1185">Reference proteome</keyword>
<name>A0A8J5I6Y7_ZINOF</name>
<evidence type="ECO:0000313" key="3">
    <source>
        <dbReference type="EMBL" id="KAG6534792.1"/>
    </source>
</evidence>
<sequence>MHASLFLCSLILAIATSQGFARAAGRKRTVGVVVGSLGRCKPEKAGSCPETNSSLVEDDKRIVPTGSNPLHNYREIWIGFAFDRDTREEEAMKQISSAMQFSAQLCKLN</sequence>
<accession>A0A8J5I6Y7</accession>
<comment type="caution">
    <text evidence="2">The sequence shown here is derived from an EMBL/GenBank/DDBJ whole genome shotgun (WGS) entry which is preliminary data.</text>
</comment>
<feature type="signal peptide" evidence="1">
    <location>
        <begin position="1"/>
        <end position="21"/>
    </location>
</feature>
<protein>
    <submittedName>
        <fullName evidence="2">Uncharacterized protein</fullName>
    </submittedName>
</protein>
<reference evidence="2 4" key="1">
    <citation type="submission" date="2020-08" db="EMBL/GenBank/DDBJ databases">
        <title>Plant Genome Project.</title>
        <authorList>
            <person name="Zhang R.-G."/>
        </authorList>
    </citation>
    <scope>NUCLEOTIDE SEQUENCE [LARGE SCALE GENOMIC DNA]</scope>
    <source>
        <tissue evidence="2">Rhizome</tissue>
    </source>
</reference>
<dbReference type="AlphaFoldDB" id="A0A8J5I6Y7"/>
<dbReference type="EMBL" id="JACMSC010000002">
    <property type="protein sequence ID" value="KAG6534792.1"/>
    <property type="molecule type" value="Genomic_DNA"/>
</dbReference>
<dbReference type="Proteomes" id="UP000734854">
    <property type="component" value="Unassembled WGS sequence"/>
</dbReference>
<evidence type="ECO:0000313" key="4">
    <source>
        <dbReference type="Proteomes" id="UP000734854"/>
    </source>
</evidence>
<feature type="chain" id="PRO_5044156071" evidence="1">
    <location>
        <begin position="22"/>
        <end position="109"/>
    </location>
</feature>
<dbReference type="EMBL" id="JACMSC010000002">
    <property type="protein sequence ID" value="KAG6534786.1"/>
    <property type="molecule type" value="Genomic_DNA"/>
</dbReference>
<proteinExistence type="predicted"/>
<evidence type="ECO:0000313" key="2">
    <source>
        <dbReference type="EMBL" id="KAG6534786.1"/>
    </source>
</evidence>